<protein>
    <submittedName>
        <fullName evidence="2">Uncharacterized protein LOC119639029</fullName>
    </submittedName>
</protein>
<reference evidence="2" key="1">
    <citation type="submission" date="2025-08" db="UniProtKB">
        <authorList>
            <consortium name="RefSeq"/>
        </authorList>
    </citation>
    <scope>IDENTIFICATION</scope>
    <source>
        <tissue evidence="2">Whole body pupa</tissue>
    </source>
</reference>
<evidence type="ECO:0000313" key="1">
    <source>
        <dbReference type="Proteomes" id="UP000092443"/>
    </source>
</evidence>
<gene>
    <name evidence="2" type="primary">LOC119639029</name>
</gene>
<accession>A0A9C6DXC2</accession>
<name>A0A9C6DXC2_9MUSC</name>
<evidence type="ECO:0000313" key="2">
    <source>
        <dbReference type="RefSeq" id="XP_037892129.1"/>
    </source>
</evidence>
<keyword evidence="1" id="KW-1185">Reference proteome</keyword>
<dbReference type="GeneID" id="119639029"/>
<organism evidence="1 2">
    <name type="scientific">Glossina fuscipes</name>
    <dbReference type="NCBI Taxonomy" id="7396"/>
    <lineage>
        <taxon>Eukaryota</taxon>
        <taxon>Metazoa</taxon>
        <taxon>Ecdysozoa</taxon>
        <taxon>Arthropoda</taxon>
        <taxon>Hexapoda</taxon>
        <taxon>Insecta</taxon>
        <taxon>Pterygota</taxon>
        <taxon>Neoptera</taxon>
        <taxon>Endopterygota</taxon>
        <taxon>Diptera</taxon>
        <taxon>Brachycera</taxon>
        <taxon>Muscomorpha</taxon>
        <taxon>Hippoboscoidea</taxon>
        <taxon>Glossinidae</taxon>
        <taxon>Glossina</taxon>
    </lineage>
</organism>
<dbReference type="KEGG" id="gfs:119639029"/>
<dbReference type="AlphaFoldDB" id="A0A9C6DXC2"/>
<dbReference type="Proteomes" id="UP000092443">
    <property type="component" value="Unplaced"/>
</dbReference>
<proteinExistence type="predicted"/>
<dbReference type="RefSeq" id="XP_037892129.1">
    <property type="nucleotide sequence ID" value="XM_038036201.1"/>
</dbReference>
<sequence>MVSYCMPRGRFRIKPPNFRQLRQKHRTSQCFAKIDNCSVFSAIEWQLNKQNCIKNRILHTATQFQSKIYSLLPLRLRYVRYWGWLASCYILESMRLTRMIVITIDSDAT</sequence>